<comment type="caution">
    <text evidence="2">The sequence shown here is derived from an EMBL/GenBank/DDBJ whole genome shotgun (WGS) entry which is preliminary data.</text>
</comment>
<sequence>MHQRAAEAAKLMEADFSRTETVPTDAVASIQSRVDAVEHGPSVLDEHAVESSTPGGVSSPKSQHNNECKTKGD</sequence>
<gene>
    <name evidence="2" type="ORF">PMIN01_12943</name>
</gene>
<reference evidence="2" key="1">
    <citation type="journal article" date="2020" name="Mol. Plant Microbe Interact.">
        <title>Genome Sequence of the Biocontrol Agent Coniothyrium minitans strain Conio (IMI 134523).</title>
        <authorList>
            <person name="Patel D."/>
            <person name="Shittu T.A."/>
            <person name="Baroncelli R."/>
            <person name="Muthumeenakshi S."/>
            <person name="Osborne T.H."/>
            <person name="Janganan T.K."/>
            <person name="Sreenivasaprasad S."/>
        </authorList>
    </citation>
    <scope>NUCLEOTIDE SEQUENCE</scope>
    <source>
        <strain evidence="2">Conio</strain>
    </source>
</reference>
<protein>
    <submittedName>
        <fullName evidence="2">Uncharacterized protein</fullName>
    </submittedName>
</protein>
<feature type="compositionally biased region" description="Basic and acidic residues" evidence="1">
    <location>
        <begin position="64"/>
        <end position="73"/>
    </location>
</feature>
<organism evidence="2 3">
    <name type="scientific">Paraphaeosphaeria minitans</name>
    <dbReference type="NCBI Taxonomy" id="565426"/>
    <lineage>
        <taxon>Eukaryota</taxon>
        <taxon>Fungi</taxon>
        <taxon>Dikarya</taxon>
        <taxon>Ascomycota</taxon>
        <taxon>Pezizomycotina</taxon>
        <taxon>Dothideomycetes</taxon>
        <taxon>Pleosporomycetidae</taxon>
        <taxon>Pleosporales</taxon>
        <taxon>Massarineae</taxon>
        <taxon>Didymosphaeriaceae</taxon>
        <taxon>Paraphaeosphaeria</taxon>
    </lineage>
</organism>
<evidence type="ECO:0000313" key="2">
    <source>
        <dbReference type="EMBL" id="KAF9729253.1"/>
    </source>
</evidence>
<evidence type="ECO:0000256" key="1">
    <source>
        <dbReference type="SAM" id="MobiDB-lite"/>
    </source>
</evidence>
<dbReference type="Proteomes" id="UP000756921">
    <property type="component" value="Unassembled WGS sequence"/>
</dbReference>
<proteinExistence type="predicted"/>
<dbReference type="EMBL" id="WJXW01000017">
    <property type="protein sequence ID" value="KAF9729253.1"/>
    <property type="molecule type" value="Genomic_DNA"/>
</dbReference>
<feature type="compositionally biased region" description="Polar residues" evidence="1">
    <location>
        <begin position="50"/>
        <end position="63"/>
    </location>
</feature>
<evidence type="ECO:0000313" key="3">
    <source>
        <dbReference type="Proteomes" id="UP000756921"/>
    </source>
</evidence>
<keyword evidence="3" id="KW-1185">Reference proteome</keyword>
<accession>A0A9P6G657</accession>
<name>A0A9P6G657_9PLEO</name>
<dbReference type="AlphaFoldDB" id="A0A9P6G657"/>
<feature type="region of interest" description="Disordered" evidence="1">
    <location>
        <begin position="37"/>
        <end position="73"/>
    </location>
</feature>